<dbReference type="Proteomes" id="UP001216907">
    <property type="component" value="Unassembled WGS sequence"/>
</dbReference>
<dbReference type="InterPro" id="IPR050683">
    <property type="entry name" value="Bact_Polysacc_Export_ATP-bd"/>
</dbReference>
<reference evidence="6 7" key="1">
    <citation type="submission" date="2023-03" db="EMBL/GenBank/DDBJ databases">
        <title>Paludisphaera mucosa sp. nov. a novel planctomycete from northern fen.</title>
        <authorList>
            <person name="Ivanova A."/>
        </authorList>
    </citation>
    <scope>NUCLEOTIDE SEQUENCE [LARGE SCALE GENOMIC DNA]</scope>
    <source>
        <strain evidence="6 7">Pla2</strain>
    </source>
</reference>
<dbReference type="InterPro" id="IPR003593">
    <property type="entry name" value="AAA+_ATPase"/>
</dbReference>
<dbReference type="Pfam" id="PF14524">
    <property type="entry name" value="Wzt_C"/>
    <property type="match status" value="1"/>
</dbReference>
<keyword evidence="2" id="KW-0813">Transport</keyword>
<keyword evidence="4 6" id="KW-0067">ATP-binding</keyword>
<evidence type="ECO:0000256" key="1">
    <source>
        <dbReference type="ARBA" id="ARBA00005417"/>
    </source>
</evidence>
<dbReference type="Gene3D" id="2.70.50.60">
    <property type="entry name" value="abc- transporter (atp binding component) like domain"/>
    <property type="match status" value="1"/>
</dbReference>
<evidence type="ECO:0000256" key="3">
    <source>
        <dbReference type="ARBA" id="ARBA00022741"/>
    </source>
</evidence>
<organism evidence="6 7">
    <name type="scientific">Paludisphaera mucosa</name>
    <dbReference type="NCBI Taxonomy" id="3030827"/>
    <lineage>
        <taxon>Bacteria</taxon>
        <taxon>Pseudomonadati</taxon>
        <taxon>Planctomycetota</taxon>
        <taxon>Planctomycetia</taxon>
        <taxon>Isosphaerales</taxon>
        <taxon>Isosphaeraceae</taxon>
        <taxon>Paludisphaera</taxon>
    </lineage>
</organism>
<evidence type="ECO:0000259" key="5">
    <source>
        <dbReference type="PROSITE" id="PS50893"/>
    </source>
</evidence>
<keyword evidence="3" id="KW-0547">Nucleotide-binding</keyword>
<dbReference type="Pfam" id="PF00005">
    <property type="entry name" value="ABC_tran"/>
    <property type="match status" value="1"/>
</dbReference>
<dbReference type="PANTHER" id="PTHR46743">
    <property type="entry name" value="TEICHOIC ACIDS EXPORT ATP-BINDING PROTEIN TAGH"/>
    <property type="match status" value="1"/>
</dbReference>
<sequence>MNRPIIRVDKLSKRYILRGGEDGLVRFSLREAVNDAASSMRRMLLGKSGGPTRRTSEFWALKDAEFEVERGRVVGLIGRNGAGKSTILKIMSRIVDPTSGSIHLRGRVASLLEVGTGFHLDLSGRENIYLNGAILGMRRAEIARKFDEIVAFAEVDRFLDTPVKRYSSGMFVRLAFAVAAHLEPEILIVDEVLAVGDYAFQKKCLGKMREVATGEGRTVLFVSHNMGALGQLCDDGVWLEKGRVSLIGPVDEVIRAYMKSDSDRGASGAQFAEDLSKPSQFVEVEVLHEDGSRASDFTCDEPIRIRMVYQVRKPVMETYISFYVQNMEGTRVLHSDVRDLTPEHTEALGIGTHTFEVVIPARLLAATGYVLTVGSAAMFTGVLDHHYDCCEFTLRDLNSRDQSRPGVLGVQLPWCRESTLATADAGHA</sequence>
<dbReference type="RefSeq" id="WP_277864447.1">
    <property type="nucleotide sequence ID" value="NZ_JARRAG010000003.1"/>
</dbReference>
<evidence type="ECO:0000256" key="2">
    <source>
        <dbReference type="ARBA" id="ARBA00022448"/>
    </source>
</evidence>
<dbReference type="PROSITE" id="PS50893">
    <property type="entry name" value="ABC_TRANSPORTER_2"/>
    <property type="match status" value="1"/>
</dbReference>
<feature type="domain" description="ABC transporter" evidence="5">
    <location>
        <begin position="40"/>
        <end position="266"/>
    </location>
</feature>
<dbReference type="Gene3D" id="3.40.50.300">
    <property type="entry name" value="P-loop containing nucleotide triphosphate hydrolases"/>
    <property type="match status" value="1"/>
</dbReference>
<evidence type="ECO:0000313" key="6">
    <source>
        <dbReference type="EMBL" id="MDG3008120.1"/>
    </source>
</evidence>
<dbReference type="InterPro" id="IPR003439">
    <property type="entry name" value="ABC_transporter-like_ATP-bd"/>
</dbReference>
<dbReference type="PANTHER" id="PTHR46743:SF2">
    <property type="entry name" value="TEICHOIC ACIDS EXPORT ATP-BINDING PROTEIN TAGH"/>
    <property type="match status" value="1"/>
</dbReference>
<dbReference type="GO" id="GO:0016787">
    <property type="term" value="F:hydrolase activity"/>
    <property type="evidence" value="ECO:0007669"/>
    <property type="project" value="UniProtKB-KW"/>
</dbReference>
<dbReference type="SUPFAM" id="SSF52540">
    <property type="entry name" value="P-loop containing nucleoside triphosphate hydrolases"/>
    <property type="match status" value="1"/>
</dbReference>
<dbReference type="PROSITE" id="PS00211">
    <property type="entry name" value="ABC_TRANSPORTER_1"/>
    <property type="match status" value="1"/>
</dbReference>
<protein>
    <submittedName>
        <fullName evidence="6">ABC transporter ATP-binding protein</fullName>
    </submittedName>
</protein>
<dbReference type="EMBL" id="JARRAG010000003">
    <property type="protein sequence ID" value="MDG3008120.1"/>
    <property type="molecule type" value="Genomic_DNA"/>
</dbReference>
<name>A0ABT6FKP5_9BACT</name>
<dbReference type="CDD" id="cd10147">
    <property type="entry name" value="Wzt_C-like"/>
    <property type="match status" value="1"/>
</dbReference>
<keyword evidence="6" id="KW-0378">Hydrolase</keyword>
<evidence type="ECO:0000256" key="4">
    <source>
        <dbReference type="ARBA" id="ARBA00022840"/>
    </source>
</evidence>
<evidence type="ECO:0000313" key="7">
    <source>
        <dbReference type="Proteomes" id="UP001216907"/>
    </source>
</evidence>
<dbReference type="CDD" id="cd03220">
    <property type="entry name" value="ABC_KpsT_Wzt"/>
    <property type="match status" value="1"/>
</dbReference>
<comment type="similarity">
    <text evidence="1">Belongs to the ABC transporter superfamily.</text>
</comment>
<keyword evidence="7" id="KW-1185">Reference proteome</keyword>
<comment type="caution">
    <text evidence="6">The sequence shown here is derived from an EMBL/GenBank/DDBJ whole genome shotgun (WGS) entry which is preliminary data.</text>
</comment>
<gene>
    <name evidence="6" type="ORF">PZE19_30510</name>
</gene>
<dbReference type="InterPro" id="IPR015860">
    <property type="entry name" value="ABC_transpr_TagH-like"/>
</dbReference>
<dbReference type="InterPro" id="IPR027417">
    <property type="entry name" value="P-loop_NTPase"/>
</dbReference>
<dbReference type="InterPro" id="IPR029439">
    <property type="entry name" value="Wzt_C"/>
</dbReference>
<dbReference type="GO" id="GO:0005524">
    <property type="term" value="F:ATP binding"/>
    <property type="evidence" value="ECO:0007669"/>
    <property type="project" value="UniProtKB-KW"/>
</dbReference>
<dbReference type="SMART" id="SM00382">
    <property type="entry name" value="AAA"/>
    <property type="match status" value="1"/>
</dbReference>
<accession>A0ABT6FKP5</accession>
<proteinExistence type="inferred from homology"/>
<dbReference type="InterPro" id="IPR017871">
    <property type="entry name" value="ABC_transporter-like_CS"/>
</dbReference>